<evidence type="ECO:0000256" key="3">
    <source>
        <dbReference type="ARBA" id="ARBA00023163"/>
    </source>
</evidence>
<dbReference type="EMBL" id="UAQP01000005">
    <property type="protein sequence ID" value="SPU53444.1"/>
    <property type="molecule type" value="Genomic_DNA"/>
</dbReference>
<dbReference type="InterPro" id="IPR036390">
    <property type="entry name" value="WH_DNA-bd_sf"/>
</dbReference>
<sequence length="203" mass="22134">MRSRDPYNDALTALAAFAGSGRFGWGEPLVATALAAELELSQTPVREALARLAGEGLIEHRPGRGYYAPSPSADDIVDLYEIHRRLVHLAIDLLDAAGTTVALQSVGERSEERFYAALVRSPGRAVLAQTHWRLTLRLRPIRIVSAELAPPDLAWIVGVERHVADGALVALRREVDLHHRERSALATAVVAVMRQSVESIGQI</sequence>
<dbReference type="PANTHER" id="PTHR43537">
    <property type="entry name" value="TRANSCRIPTIONAL REGULATOR, GNTR FAMILY"/>
    <property type="match status" value="1"/>
</dbReference>
<accession>A0A2X1BRY0</accession>
<dbReference type="PROSITE" id="PS50949">
    <property type="entry name" value="HTH_GNTR"/>
    <property type="match status" value="1"/>
</dbReference>
<dbReference type="Pfam" id="PF00392">
    <property type="entry name" value="GntR"/>
    <property type="match status" value="1"/>
</dbReference>
<keyword evidence="3" id="KW-0804">Transcription</keyword>
<dbReference type="GO" id="GO:0003700">
    <property type="term" value="F:DNA-binding transcription factor activity"/>
    <property type="evidence" value="ECO:0007669"/>
    <property type="project" value="InterPro"/>
</dbReference>
<dbReference type="SUPFAM" id="SSF46785">
    <property type="entry name" value="Winged helix' DNA-binding domain"/>
    <property type="match status" value="1"/>
</dbReference>
<name>A0A2X1BRY0_BREVE</name>
<dbReference type="Gene3D" id="1.10.10.10">
    <property type="entry name" value="Winged helix-like DNA-binding domain superfamily/Winged helix DNA-binding domain"/>
    <property type="match status" value="1"/>
</dbReference>
<evidence type="ECO:0000259" key="4">
    <source>
        <dbReference type="PROSITE" id="PS50949"/>
    </source>
</evidence>
<dbReference type="PANTHER" id="PTHR43537:SF5">
    <property type="entry name" value="UXU OPERON TRANSCRIPTIONAL REGULATOR"/>
    <property type="match status" value="1"/>
</dbReference>
<evidence type="ECO:0000313" key="5">
    <source>
        <dbReference type="EMBL" id="SPU53444.1"/>
    </source>
</evidence>
<dbReference type="GO" id="GO:0003677">
    <property type="term" value="F:DNA binding"/>
    <property type="evidence" value="ECO:0007669"/>
    <property type="project" value="UniProtKB-KW"/>
</dbReference>
<proteinExistence type="predicted"/>
<gene>
    <name evidence="5" type="ORF">NCTC11166_01515</name>
</gene>
<dbReference type="RefSeq" id="WP_055808237.1">
    <property type="nucleotide sequence ID" value="NZ_UAQP01000005.1"/>
</dbReference>
<evidence type="ECO:0000256" key="2">
    <source>
        <dbReference type="ARBA" id="ARBA00023125"/>
    </source>
</evidence>
<evidence type="ECO:0000256" key="1">
    <source>
        <dbReference type="ARBA" id="ARBA00023015"/>
    </source>
</evidence>
<dbReference type="InterPro" id="IPR000524">
    <property type="entry name" value="Tscrpt_reg_HTH_GntR"/>
</dbReference>
<reference evidence="5 6" key="1">
    <citation type="submission" date="2018-06" db="EMBL/GenBank/DDBJ databases">
        <authorList>
            <consortium name="Pathogen Informatics"/>
            <person name="Doyle S."/>
        </authorList>
    </citation>
    <scope>NUCLEOTIDE SEQUENCE [LARGE SCALE GENOMIC DNA]</scope>
    <source>
        <strain evidence="5 6">NCTC11166</strain>
    </source>
</reference>
<dbReference type="Proteomes" id="UP000251186">
    <property type="component" value="Unassembled WGS sequence"/>
</dbReference>
<keyword evidence="1" id="KW-0805">Transcription regulation</keyword>
<dbReference type="GeneID" id="88838274"/>
<keyword evidence="2" id="KW-0238">DNA-binding</keyword>
<feature type="domain" description="HTH gntR-type" evidence="4">
    <location>
        <begin position="4"/>
        <end position="71"/>
    </location>
</feature>
<dbReference type="SMART" id="SM00345">
    <property type="entry name" value="HTH_GNTR"/>
    <property type="match status" value="1"/>
</dbReference>
<dbReference type="InterPro" id="IPR036388">
    <property type="entry name" value="WH-like_DNA-bd_sf"/>
</dbReference>
<dbReference type="AlphaFoldDB" id="A0A2X1BRY0"/>
<evidence type="ECO:0000313" key="6">
    <source>
        <dbReference type="Proteomes" id="UP000251186"/>
    </source>
</evidence>
<protein>
    <submittedName>
        <fullName evidence="5">Transcriptional regulators</fullName>
    </submittedName>
</protein>
<organism evidence="5 6">
    <name type="scientific">Brevundimonas vesicularis</name>
    <name type="common">Pseudomonas vesicularis</name>
    <dbReference type="NCBI Taxonomy" id="41276"/>
    <lineage>
        <taxon>Bacteria</taxon>
        <taxon>Pseudomonadati</taxon>
        <taxon>Pseudomonadota</taxon>
        <taxon>Alphaproteobacteria</taxon>
        <taxon>Caulobacterales</taxon>
        <taxon>Caulobacteraceae</taxon>
        <taxon>Brevundimonas</taxon>
    </lineage>
</organism>